<evidence type="ECO:0000256" key="9">
    <source>
        <dbReference type="PROSITE-ProRule" id="PRU00703"/>
    </source>
</evidence>
<evidence type="ECO:0000256" key="8">
    <source>
        <dbReference type="ARBA" id="ARBA00023136"/>
    </source>
</evidence>
<dbReference type="RefSeq" id="WP_094806784.1">
    <property type="nucleotide sequence ID" value="NZ_NEVT01000006.1"/>
</dbReference>
<keyword evidence="6 10" id="KW-1133">Transmembrane helix</keyword>
<evidence type="ECO:0000256" key="4">
    <source>
        <dbReference type="ARBA" id="ARBA00022692"/>
    </source>
</evidence>
<feature type="transmembrane region" description="Helical" evidence="10">
    <location>
        <begin position="187"/>
        <end position="210"/>
    </location>
</feature>
<feature type="transmembrane region" description="Helical" evidence="10">
    <location>
        <begin position="12"/>
        <end position="36"/>
    </location>
</feature>
<dbReference type="InterPro" id="IPR005496">
    <property type="entry name" value="Integral_membrane_TerC"/>
</dbReference>
<keyword evidence="5" id="KW-0677">Repeat</keyword>
<dbReference type="Gene3D" id="3.10.580.10">
    <property type="entry name" value="CBS-domain"/>
    <property type="match status" value="1"/>
</dbReference>
<reference evidence="13" key="1">
    <citation type="submission" date="2017-05" db="EMBL/GenBank/DDBJ databases">
        <title>Complete and WGS of Bordetella genogroups.</title>
        <authorList>
            <person name="Spilker T."/>
            <person name="Lipuma J."/>
        </authorList>
    </citation>
    <scope>NUCLEOTIDE SEQUENCE [LARGE SCALE GENOMIC DNA]</scope>
    <source>
        <strain evidence="13">AU8256</strain>
    </source>
</reference>
<feature type="domain" description="CBS" evidence="11">
    <location>
        <begin position="312"/>
        <end position="372"/>
    </location>
</feature>
<feature type="transmembrane region" description="Helical" evidence="10">
    <location>
        <begin position="48"/>
        <end position="70"/>
    </location>
</feature>
<keyword evidence="4 10" id="KW-0812">Transmembrane</keyword>
<dbReference type="CDD" id="cd04590">
    <property type="entry name" value="CBS_pair_CorC_HlyC_assoc"/>
    <property type="match status" value="1"/>
</dbReference>
<protein>
    <recommendedName>
        <fullName evidence="11">CBS domain-containing protein</fullName>
    </recommendedName>
</protein>
<comment type="similarity">
    <text evidence="2">Belongs to the UPF0053 family.</text>
</comment>
<dbReference type="SUPFAM" id="SSF54631">
    <property type="entry name" value="CBS-domain pair"/>
    <property type="match status" value="1"/>
</dbReference>
<dbReference type="SMART" id="SM01091">
    <property type="entry name" value="CorC_HlyC"/>
    <property type="match status" value="1"/>
</dbReference>
<dbReference type="InterPro" id="IPR046342">
    <property type="entry name" value="CBS_dom_sf"/>
</dbReference>
<dbReference type="InterPro" id="IPR005170">
    <property type="entry name" value="Transptr-assoc_dom"/>
</dbReference>
<dbReference type="PANTHER" id="PTHR22777">
    <property type="entry name" value="HEMOLYSIN-RELATED"/>
    <property type="match status" value="1"/>
</dbReference>
<evidence type="ECO:0000256" key="6">
    <source>
        <dbReference type="ARBA" id="ARBA00022989"/>
    </source>
</evidence>
<comment type="subcellular location">
    <subcellularLocation>
        <location evidence="1">Cell membrane</location>
        <topology evidence="1">Multi-pass membrane protein</topology>
    </subcellularLocation>
</comment>
<dbReference type="InterPro" id="IPR036318">
    <property type="entry name" value="FAD-bd_PCMH-like_sf"/>
</dbReference>
<evidence type="ECO:0000256" key="1">
    <source>
        <dbReference type="ARBA" id="ARBA00004651"/>
    </source>
</evidence>
<feature type="transmembrane region" description="Helical" evidence="10">
    <location>
        <begin position="127"/>
        <end position="151"/>
    </location>
</feature>
<sequence length="537" mass="58176">MLFDWMADPTAWLGLATLIILEIVLGIDNLVFIAILADKLPPEQRNRARIIGLTLAMLMRLGLLASIAWVVTLTEPLFTVLGAEISGRDLILIFGGVFLLFKGTMELHERVEGRAHGDTGARPQHAVFWQVILQIVVLDAVFSLDSVITAVGMVQELSIMMIAVVAAMAVMMLASRPLMAFVGRHPTVVILCLGLLLMIGFSLVAEGLGFHVPKGYLYAAIGFSIVIELCNQLARRNRSRRSLGLSGRQRTAQAVLRLLRGNRGEAGGVQNPVEEVAALVDGVDGEPVFAPEESSLIERVLAMGNRDVRSIMVPRGEMVWLDVKDSADAITRKFASGHARLPLCEGDAANVIGVVHFKDLLPRLQVPGAIDVIELARSPHYVMETTPVFKVLEVLRQSREHMLIVVDEHGSCEGLVTPLDVLTAVGGELPENADDATAATPVGDGSWLLDASMPIDEARLFLSGAALGAETPDATLAGALLRVEGRLPDVGEVIQWGDWSFEITRRDGLRIDQVRARQRLAAEEKDLHDGGPLRTVA</sequence>
<dbReference type="EMBL" id="NEVT01000006">
    <property type="protein sequence ID" value="OZI75839.1"/>
    <property type="molecule type" value="Genomic_DNA"/>
</dbReference>
<proteinExistence type="inferred from homology"/>
<dbReference type="InterPro" id="IPR000644">
    <property type="entry name" value="CBS_dom"/>
</dbReference>
<accession>A0A261VP63</accession>
<keyword evidence="3" id="KW-1003">Cell membrane</keyword>
<gene>
    <name evidence="12" type="ORF">CAL24_11570</name>
</gene>
<keyword evidence="8 10" id="KW-0472">Membrane</keyword>
<dbReference type="InterPro" id="IPR044751">
    <property type="entry name" value="Ion_transp-like_CBS"/>
</dbReference>
<evidence type="ECO:0000256" key="7">
    <source>
        <dbReference type="ARBA" id="ARBA00023122"/>
    </source>
</evidence>
<keyword evidence="7 9" id="KW-0129">CBS domain</keyword>
<dbReference type="GO" id="GO:0005886">
    <property type="term" value="C:plasma membrane"/>
    <property type="evidence" value="ECO:0007669"/>
    <property type="project" value="UniProtKB-SubCell"/>
</dbReference>
<keyword evidence="13" id="KW-1185">Reference proteome</keyword>
<dbReference type="Gene3D" id="3.30.465.10">
    <property type="match status" value="1"/>
</dbReference>
<dbReference type="Pfam" id="PF03741">
    <property type="entry name" value="TerC"/>
    <property type="match status" value="1"/>
</dbReference>
<evidence type="ECO:0000256" key="10">
    <source>
        <dbReference type="SAM" id="Phobius"/>
    </source>
</evidence>
<dbReference type="AlphaFoldDB" id="A0A261VP63"/>
<dbReference type="Pfam" id="PF03471">
    <property type="entry name" value="CorC_HlyC"/>
    <property type="match status" value="1"/>
</dbReference>
<dbReference type="InterPro" id="IPR016169">
    <property type="entry name" value="FAD-bd_PCMH_sub2"/>
</dbReference>
<feature type="transmembrane region" description="Helical" evidence="10">
    <location>
        <begin position="216"/>
        <end position="234"/>
    </location>
</feature>
<organism evidence="12 13">
    <name type="scientific">Bordetella genomosp. 2</name>
    <dbReference type="NCBI Taxonomy" id="1983456"/>
    <lineage>
        <taxon>Bacteria</taxon>
        <taxon>Pseudomonadati</taxon>
        <taxon>Pseudomonadota</taxon>
        <taxon>Betaproteobacteria</taxon>
        <taxon>Burkholderiales</taxon>
        <taxon>Alcaligenaceae</taxon>
        <taxon>Bordetella</taxon>
    </lineage>
</organism>
<dbReference type="PROSITE" id="PS51371">
    <property type="entry name" value="CBS"/>
    <property type="match status" value="2"/>
</dbReference>
<dbReference type="SUPFAM" id="SSF56176">
    <property type="entry name" value="FAD-binding/transporter-associated domain-like"/>
    <property type="match status" value="1"/>
</dbReference>
<evidence type="ECO:0000259" key="11">
    <source>
        <dbReference type="PROSITE" id="PS51371"/>
    </source>
</evidence>
<dbReference type="GO" id="GO:0050660">
    <property type="term" value="F:flavin adenine dinucleotide binding"/>
    <property type="evidence" value="ECO:0007669"/>
    <property type="project" value="InterPro"/>
</dbReference>
<feature type="transmembrane region" description="Helical" evidence="10">
    <location>
        <begin position="90"/>
        <end position="107"/>
    </location>
</feature>
<evidence type="ECO:0000256" key="5">
    <source>
        <dbReference type="ARBA" id="ARBA00022737"/>
    </source>
</evidence>
<evidence type="ECO:0000256" key="3">
    <source>
        <dbReference type="ARBA" id="ARBA00022475"/>
    </source>
</evidence>
<evidence type="ECO:0000313" key="13">
    <source>
        <dbReference type="Proteomes" id="UP000215633"/>
    </source>
</evidence>
<dbReference type="Pfam" id="PF00571">
    <property type="entry name" value="CBS"/>
    <property type="match status" value="2"/>
</dbReference>
<dbReference type="PANTHER" id="PTHR22777:SF15">
    <property type="entry name" value="UPF0053 INNER MEMBRANE PROTEIN YOAE"/>
    <property type="match status" value="1"/>
</dbReference>
<evidence type="ECO:0000313" key="12">
    <source>
        <dbReference type="EMBL" id="OZI75839.1"/>
    </source>
</evidence>
<feature type="domain" description="CBS" evidence="11">
    <location>
        <begin position="375"/>
        <end position="431"/>
    </location>
</feature>
<evidence type="ECO:0000256" key="2">
    <source>
        <dbReference type="ARBA" id="ARBA00006337"/>
    </source>
</evidence>
<name>A0A261VP63_9BORD</name>
<comment type="caution">
    <text evidence="12">The sequence shown here is derived from an EMBL/GenBank/DDBJ whole genome shotgun (WGS) entry which is preliminary data.</text>
</comment>
<feature type="transmembrane region" description="Helical" evidence="10">
    <location>
        <begin position="157"/>
        <end position="175"/>
    </location>
</feature>
<dbReference type="Proteomes" id="UP000215633">
    <property type="component" value="Unassembled WGS sequence"/>
</dbReference>